<feature type="compositionally biased region" description="Acidic residues" evidence="1">
    <location>
        <begin position="177"/>
        <end position="187"/>
    </location>
</feature>
<dbReference type="AlphaFoldDB" id="A0A0C9WBA2"/>
<evidence type="ECO:0000313" key="2">
    <source>
        <dbReference type="EMBL" id="KIJ61031.1"/>
    </source>
</evidence>
<reference evidence="2 3" key="1">
    <citation type="submission" date="2014-04" db="EMBL/GenBank/DDBJ databases">
        <title>Evolutionary Origins and Diversification of the Mycorrhizal Mutualists.</title>
        <authorList>
            <consortium name="DOE Joint Genome Institute"/>
            <consortium name="Mycorrhizal Genomics Consortium"/>
            <person name="Kohler A."/>
            <person name="Kuo A."/>
            <person name="Nagy L.G."/>
            <person name="Floudas D."/>
            <person name="Copeland A."/>
            <person name="Barry K.W."/>
            <person name="Cichocki N."/>
            <person name="Veneault-Fourrey C."/>
            <person name="LaButti K."/>
            <person name="Lindquist E.A."/>
            <person name="Lipzen A."/>
            <person name="Lundell T."/>
            <person name="Morin E."/>
            <person name="Murat C."/>
            <person name="Riley R."/>
            <person name="Ohm R."/>
            <person name="Sun H."/>
            <person name="Tunlid A."/>
            <person name="Henrissat B."/>
            <person name="Grigoriev I.V."/>
            <person name="Hibbett D.S."/>
            <person name="Martin F."/>
        </authorList>
    </citation>
    <scope>NUCLEOTIDE SEQUENCE [LARGE SCALE GENOMIC DNA]</scope>
    <source>
        <strain evidence="2 3">MD-312</strain>
    </source>
</reference>
<name>A0A0C9WBA2_9AGAM</name>
<keyword evidence="3" id="KW-1185">Reference proteome</keyword>
<feature type="compositionally biased region" description="Low complexity" evidence="1">
    <location>
        <begin position="165"/>
        <end position="176"/>
    </location>
</feature>
<feature type="region of interest" description="Disordered" evidence="1">
    <location>
        <begin position="344"/>
        <end position="392"/>
    </location>
</feature>
<feature type="compositionally biased region" description="Basic residues" evidence="1">
    <location>
        <begin position="239"/>
        <end position="251"/>
    </location>
</feature>
<evidence type="ECO:0000256" key="1">
    <source>
        <dbReference type="SAM" id="MobiDB-lite"/>
    </source>
</evidence>
<feature type="compositionally biased region" description="Polar residues" evidence="1">
    <location>
        <begin position="363"/>
        <end position="374"/>
    </location>
</feature>
<dbReference type="HOGENOM" id="CLU_017235_0_0_1"/>
<feature type="region of interest" description="Disordered" evidence="1">
    <location>
        <begin position="98"/>
        <end position="299"/>
    </location>
</feature>
<feature type="compositionally biased region" description="Low complexity" evidence="1">
    <location>
        <begin position="344"/>
        <end position="354"/>
    </location>
</feature>
<evidence type="ECO:0008006" key="4">
    <source>
        <dbReference type="Google" id="ProtNLM"/>
    </source>
</evidence>
<dbReference type="EMBL" id="KN839866">
    <property type="protein sequence ID" value="KIJ61031.1"/>
    <property type="molecule type" value="Genomic_DNA"/>
</dbReference>
<feature type="compositionally biased region" description="Basic and acidic residues" evidence="1">
    <location>
        <begin position="103"/>
        <end position="118"/>
    </location>
</feature>
<proteinExistence type="predicted"/>
<feature type="compositionally biased region" description="Acidic residues" evidence="1">
    <location>
        <begin position="150"/>
        <end position="164"/>
    </location>
</feature>
<sequence length="595" mass="63538">MRIKISTNSPLPPLKAWFPFPSLPDEGPTSPFDPPKRTIYSLKYLICATLPDLSFCSPSHLRLTIDGFELLDECALTVVRDGDLICIDQVVAPNGSVPFNFGKKAEVKNDRSSAKDPKPQSPPRTRSDLPSTSVAAKKRKRRSVSSSSSESEEESSSSESESESSSESASSSSSESSDSDSDSDSDSSSDASTPRTTPSLHRPVKPQEQPKAKPPQKLKQSVPQAAQTAHLVPPGHGKPQTRSRNLRRRLKNQYDREAAAASSEAGPVSGSNAIVAGTANSPAEEGVPGGGVVTPDAPDATANRFLTLPSLSLRNKNKAKNFKALIGKPLPPKIIFADLEAGTSAAGSGSTSTSEPTAPVAGSSKSQTSIAAPQQPTPRALPPLIPPSSRPSLPSNLFVTSIDVEAGLRRPRKKRKMRVEYGETVEEDPEYHAFFEAAVTAGPDNVDGEGDITLDYGGETTVNLASESTSQGNVSDLKAEVDVAALESFANKNWSNLTKITREEQVTPGRMIGYKALGINPTTFTPEYLLTLVKVVSFDVGSAWKKLVVRPLQPRAEVSFSGPFGGYEEGGDGELEDEHSWDDVVSGDWRVIERS</sequence>
<dbReference type="OrthoDB" id="74813at2759"/>
<protein>
    <recommendedName>
        <fullName evidence="4">Coilin</fullName>
    </recommendedName>
</protein>
<organism evidence="2 3">
    <name type="scientific">Hydnomerulius pinastri MD-312</name>
    <dbReference type="NCBI Taxonomy" id="994086"/>
    <lineage>
        <taxon>Eukaryota</taxon>
        <taxon>Fungi</taxon>
        <taxon>Dikarya</taxon>
        <taxon>Basidiomycota</taxon>
        <taxon>Agaricomycotina</taxon>
        <taxon>Agaricomycetes</taxon>
        <taxon>Agaricomycetidae</taxon>
        <taxon>Boletales</taxon>
        <taxon>Boletales incertae sedis</taxon>
        <taxon>Leucogyrophana</taxon>
    </lineage>
</organism>
<accession>A0A0C9WBA2</accession>
<feature type="compositionally biased region" description="Pro residues" evidence="1">
    <location>
        <begin position="375"/>
        <end position="389"/>
    </location>
</feature>
<gene>
    <name evidence="2" type="ORF">HYDPIDRAFT_31729</name>
</gene>
<dbReference type="Proteomes" id="UP000053820">
    <property type="component" value="Unassembled WGS sequence"/>
</dbReference>
<evidence type="ECO:0000313" key="3">
    <source>
        <dbReference type="Proteomes" id="UP000053820"/>
    </source>
</evidence>